<gene>
    <name evidence="1" type="ORF">K488DRAFT_75526</name>
</gene>
<evidence type="ECO:0000313" key="2">
    <source>
        <dbReference type="Proteomes" id="UP000814128"/>
    </source>
</evidence>
<proteinExistence type="predicted"/>
<sequence length="567" mass="61597">MECLLKRDASPRVLQADVQVNQCAVIGTSDPGKPRPDRGRVLTRSILSAAGDPEPKYTLSDIAHVISGEAIGEDLLKDVLSILPALIPSDCDGVDEILKLVGRCCNGKELIIGVQECAERLARDDDETKEGSTAASALQMVRMMPMPRVKTRKRASQTIQTAVDAMVSALPVASSSASLSEGRALARTAAELLDVFQAWVSVTSHSEPSETSRCTDILCSFLASVLECSANRLGTSLSQRLFEGEFSKLVVESAVRPDWLEGEEAVGTLVYWQRAAAVLGRPPETISSRPSVAPLLLIAHGPLRENLSLSSFTAIFPAILTALQTNVALDEALAVLFTVLFPKSPLSDRDLPPDLIIPLCTVLPSLCSVHPDAPTRHLSFRLLGRLLQLSPSALRLQVLKELLAPSEDAFPQMRVSAIGLAKEFIVDSLGRHSKDRKNCPCIFATPIVLQAIGPFVFRPDPPDLLSPVPCLNEFVELPESKRLVECLGLYYVLLLRDVDNKTGIRDPSTVRSIESSLLHPLRNAMQRWSDMGQKMNTDDRHAVLSLAPLEIGLSRVEEALKIVRVAA</sequence>
<organism evidence="1 2">
    <name type="scientific">Vararia minispora EC-137</name>
    <dbReference type="NCBI Taxonomy" id="1314806"/>
    <lineage>
        <taxon>Eukaryota</taxon>
        <taxon>Fungi</taxon>
        <taxon>Dikarya</taxon>
        <taxon>Basidiomycota</taxon>
        <taxon>Agaricomycotina</taxon>
        <taxon>Agaricomycetes</taxon>
        <taxon>Russulales</taxon>
        <taxon>Lachnocladiaceae</taxon>
        <taxon>Vararia</taxon>
    </lineage>
</organism>
<evidence type="ECO:0000313" key="1">
    <source>
        <dbReference type="EMBL" id="KAI0037221.1"/>
    </source>
</evidence>
<name>A0ACB8R0R9_9AGAM</name>
<keyword evidence="2" id="KW-1185">Reference proteome</keyword>
<protein>
    <submittedName>
        <fullName evidence="1">Uncharacterized protein</fullName>
    </submittedName>
</protein>
<dbReference type="EMBL" id="MU273465">
    <property type="protein sequence ID" value="KAI0037221.1"/>
    <property type="molecule type" value="Genomic_DNA"/>
</dbReference>
<reference evidence="1" key="1">
    <citation type="submission" date="2021-02" db="EMBL/GenBank/DDBJ databases">
        <authorList>
            <consortium name="DOE Joint Genome Institute"/>
            <person name="Ahrendt S."/>
            <person name="Looney B.P."/>
            <person name="Miyauchi S."/>
            <person name="Morin E."/>
            <person name="Drula E."/>
            <person name="Courty P.E."/>
            <person name="Chicoki N."/>
            <person name="Fauchery L."/>
            <person name="Kohler A."/>
            <person name="Kuo A."/>
            <person name="Labutti K."/>
            <person name="Pangilinan J."/>
            <person name="Lipzen A."/>
            <person name="Riley R."/>
            <person name="Andreopoulos W."/>
            <person name="He G."/>
            <person name="Johnson J."/>
            <person name="Barry K.W."/>
            <person name="Grigoriev I.V."/>
            <person name="Nagy L."/>
            <person name="Hibbett D."/>
            <person name="Henrissat B."/>
            <person name="Matheny P.B."/>
            <person name="Labbe J."/>
            <person name="Martin F."/>
        </authorList>
    </citation>
    <scope>NUCLEOTIDE SEQUENCE</scope>
    <source>
        <strain evidence="1">EC-137</strain>
    </source>
</reference>
<comment type="caution">
    <text evidence="1">The sequence shown here is derived from an EMBL/GenBank/DDBJ whole genome shotgun (WGS) entry which is preliminary data.</text>
</comment>
<accession>A0ACB8R0R9</accession>
<dbReference type="Proteomes" id="UP000814128">
    <property type="component" value="Unassembled WGS sequence"/>
</dbReference>
<reference evidence="1" key="2">
    <citation type="journal article" date="2022" name="New Phytol.">
        <title>Evolutionary transition to the ectomycorrhizal habit in the genomes of a hyperdiverse lineage of mushroom-forming fungi.</title>
        <authorList>
            <person name="Looney B."/>
            <person name="Miyauchi S."/>
            <person name="Morin E."/>
            <person name="Drula E."/>
            <person name="Courty P.E."/>
            <person name="Kohler A."/>
            <person name="Kuo A."/>
            <person name="LaButti K."/>
            <person name="Pangilinan J."/>
            <person name="Lipzen A."/>
            <person name="Riley R."/>
            <person name="Andreopoulos W."/>
            <person name="He G."/>
            <person name="Johnson J."/>
            <person name="Nolan M."/>
            <person name="Tritt A."/>
            <person name="Barry K.W."/>
            <person name="Grigoriev I.V."/>
            <person name="Nagy L.G."/>
            <person name="Hibbett D."/>
            <person name="Henrissat B."/>
            <person name="Matheny P.B."/>
            <person name="Labbe J."/>
            <person name="Martin F.M."/>
        </authorList>
    </citation>
    <scope>NUCLEOTIDE SEQUENCE</scope>
    <source>
        <strain evidence="1">EC-137</strain>
    </source>
</reference>